<gene>
    <name evidence="3" type="ORF">QEH52_03430</name>
</gene>
<evidence type="ECO:0000259" key="2">
    <source>
        <dbReference type="Pfam" id="PF12849"/>
    </source>
</evidence>
<dbReference type="Proteomes" id="UP001225316">
    <property type="component" value="Unassembled WGS sequence"/>
</dbReference>
<evidence type="ECO:0000313" key="3">
    <source>
        <dbReference type="EMBL" id="MDQ8206545.1"/>
    </source>
</evidence>
<dbReference type="Pfam" id="PF12849">
    <property type="entry name" value="PBP_like_2"/>
    <property type="match status" value="1"/>
</dbReference>
<feature type="domain" description="PBP" evidence="2">
    <location>
        <begin position="21"/>
        <end position="261"/>
    </location>
</feature>
<dbReference type="InterPro" id="IPR050811">
    <property type="entry name" value="Phosphate_ABC_transporter"/>
</dbReference>
<keyword evidence="1" id="KW-0732">Signal</keyword>
<reference evidence="3 4" key="1">
    <citation type="submission" date="2023-04" db="EMBL/GenBank/DDBJ databases">
        <title>A novel bacteria isolated from coastal sediment.</title>
        <authorList>
            <person name="Liu X.-J."/>
            <person name="Du Z.-J."/>
        </authorList>
    </citation>
    <scope>NUCLEOTIDE SEQUENCE [LARGE SCALE GENOMIC DNA]</scope>
    <source>
        <strain evidence="3 4">SDUM461003</strain>
    </source>
</reference>
<accession>A0ABU1AQX0</accession>
<dbReference type="PANTHER" id="PTHR30570:SF1">
    <property type="entry name" value="PHOSPHATE-BINDING PROTEIN PSTS"/>
    <property type="match status" value="1"/>
</dbReference>
<sequence>MNLGKTLFLLPFALITSVHAEEIRIAASDLLAEYIQAPLEAYGSEYDTTFTIDSIGSLPALDRLRSDEIDLAIIAVPEGSEVPREEFSIYPFAYDVAVVVVNESNPLDEISLSHLGGIFGTNEEFSFNTWGELGLSGWGSRNIKPLAGTSEESIALELFKYSVFKGGAMKPSVAMVKDTEIEDLLRSELASIAILSRMPTKSSVKVLMVSSGSDSDAPAFGPSDDNVHYGDYPIRLAFYIAYNPRDAEKLRKVIRELFDDEVAKSLRENDLIALPDTVRRKLLIDLDLEQ</sequence>
<dbReference type="EMBL" id="JARXHW010000005">
    <property type="protein sequence ID" value="MDQ8206545.1"/>
    <property type="molecule type" value="Genomic_DNA"/>
</dbReference>
<proteinExistence type="predicted"/>
<organism evidence="3 4">
    <name type="scientific">Thalassobacterium maritimum</name>
    <dbReference type="NCBI Taxonomy" id="3041265"/>
    <lineage>
        <taxon>Bacteria</taxon>
        <taxon>Pseudomonadati</taxon>
        <taxon>Verrucomicrobiota</taxon>
        <taxon>Opitutia</taxon>
        <taxon>Puniceicoccales</taxon>
        <taxon>Coraliomargaritaceae</taxon>
        <taxon>Thalassobacterium</taxon>
    </lineage>
</organism>
<dbReference type="PANTHER" id="PTHR30570">
    <property type="entry name" value="PERIPLASMIC PHOSPHATE BINDING COMPONENT OF PHOSPHATE ABC TRANSPORTER"/>
    <property type="match status" value="1"/>
</dbReference>
<dbReference type="RefSeq" id="WP_308948642.1">
    <property type="nucleotide sequence ID" value="NZ_JARXHW010000005.1"/>
</dbReference>
<evidence type="ECO:0000256" key="1">
    <source>
        <dbReference type="ARBA" id="ARBA00022729"/>
    </source>
</evidence>
<name>A0ABU1AQX0_9BACT</name>
<dbReference type="SUPFAM" id="SSF53850">
    <property type="entry name" value="Periplasmic binding protein-like II"/>
    <property type="match status" value="1"/>
</dbReference>
<dbReference type="Gene3D" id="3.40.190.10">
    <property type="entry name" value="Periplasmic binding protein-like II"/>
    <property type="match status" value="2"/>
</dbReference>
<keyword evidence="4" id="KW-1185">Reference proteome</keyword>
<protein>
    <submittedName>
        <fullName evidence="3">Substrate-binding domain-containing protein</fullName>
    </submittedName>
</protein>
<evidence type="ECO:0000313" key="4">
    <source>
        <dbReference type="Proteomes" id="UP001225316"/>
    </source>
</evidence>
<dbReference type="InterPro" id="IPR024370">
    <property type="entry name" value="PBP_domain"/>
</dbReference>
<comment type="caution">
    <text evidence="3">The sequence shown here is derived from an EMBL/GenBank/DDBJ whole genome shotgun (WGS) entry which is preliminary data.</text>
</comment>